<evidence type="ECO:0000313" key="3">
    <source>
        <dbReference type="EMBL" id="OAO96505.1"/>
    </source>
</evidence>
<keyword evidence="1" id="KW-1133">Transmembrane helix</keyword>
<keyword evidence="1" id="KW-0472">Membrane</keyword>
<dbReference type="PANTHER" id="PTHR45089">
    <property type="entry name" value="DNAJ HEAT SHOCK AMINO-TERMINAL DOMAIN PROTEIN-RELATED"/>
    <property type="match status" value="1"/>
</dbReference>
<keyword evidence="1" id="KW-0812">Transmembrane</keyword>
<organism evidence="3 4">
    <name type="scientific">Arabidopsis thaliana</name>
    <name type="common">Mouse-ear cress</name>
    <dbReference type="NCBI Taxonomy" id="3702"/>
    <lineage>
        <taxon>Eukaryota</taxon>
        <taxon>Viridiplantae</taxon>
        <taxon>Streptophyta</taxon>
        <taxon>Embryophyta</taxon>
        <taxon>Tracheophyta</taxon>
        <taxon>Spermatophyta</taxon>
        <taxon>Magnoliopsida</taxon>
        <taxon>eudicotyledons</taxon>
        <taxon>Gunneridae</taxon>
        <taxon>Pentapetalae</taxon>
        <taxon>rosids</taxon>
        <taxon>malvids</taxon>
        <taxon>Brassicales</taxon>
        <taxon>Brassicaceae</taxon>
        <taxon>Camelineae</taxon>
        <taxon>Arabidopsis</taxon>
    </lineage>
</organism>
<dbReference type="AlphaFoldDB" id="A0A178USA4"/>
<feature type="transmembrane region" description="Helical" evidence="1">
    <location>
        <begin position="241"/>
        <end position="273"/>
    </location>
</feature>
<dbReference type="Proteomes" id="UP000078284">
    <property type="component" value="Chromosome 5"/>
</dbReference>
<dbReference type="PANTHER" id="PTHR45089:SF50">
    <property type="entry name" value="DNAJ HEAT SHOCK AMINO-TERMINAL DOMAIN PROTEIN-RELATED"/>
    <property type="match status" value="1"/>
</dbReference>
<evidence type="ECO:0000256" key="1">
    <source>
        <dbReference type="SAM" id="Phobius"/>
    </source>
</evidence>
<dbReference type="InterPro" id="IPR024593">
    <property type="entry name" value="DUF3444"/>
</dbReference>
<protein>
    <recommendedName>
        <fullName evidence="2">DUF3444 domain-containing protein</fullName>
    </recommendedName>
</protein>
<feature type="domain" description="DUF3444" evidence="2">
    <location>
        <begin position="342"/>
        <end position="430"/>
    </location>
</feature>
<dbReference type="ExpressionAtlas" id="A0A178USA4">
    <property type="expression patterns" value="baseline and differential"/>
</dbReference>
<proteinExistence type="predicted"/>
<evidence type="ECO:0000313" key="4">
    <source>
        <dbReference type="Proteomes" id="UP000078284"/>
    </source>
</evidence>
<gene>
    <name evidence="3" type="ordered locus">AXX17_At5g18560</name>
</gene>
<sequence>MDVTANELLRRNNDVQIRTDLVASTTPKNQQEKAQAFSLQQQKKVPSKNPDIHFFGNRCSFGLSCAGKVGEKRKRNEYGEIVYTENRSKPEDVIVNLGNKRVSGDIGGAGEEESGSGKQLHEIDLCKETLPDVFNMNAQVGVAMGISQNLEADNNSFLCDSGSAGAVPQKISGCAGLKFNDFDRLREGIRKVSAPCFSLRITYLEPDPDGEKETQWFEEDLPDLLVNSGLGKIRAHKIVPYFHMLFIAMNGATLVVSASLVVSSTLAILVYHLEKARHGRLSRTEILSDYADEAGVYVSYLHKAKGFASVFFRMGTGYEAALPETIEEFIMPSNSESETKSEHQAIYFASEGKVFQTGQIWSFHSGYDDLPLYYGRIQKITFTQAFKQDPVIKLHISRLKATRFPEDVINWKYGGMPVGCGTFYARKVQEIITPSEVHSR</sequence>
<name>A0A178USA4_ARATH</name>
<accession>A0A178USA4</accession>
<reference evidence="4" key="1">
    <citation type="journal article" date="2016" name="Proc. Natl. Acad. Sci. U.S.A.">
        <title>Chromosome-level assembly of Arabidopsis thaliana Ler reveals the extent of translocation and inversion polymorphisms.</title>
        <authorList>
            <person name="Zapata L."/>
            <person name="Ding J."/>
            <person name="Willing E.M."/>
            <person name="Hartwig B."/>
            <person name="Bezdan D."/>
            <person name="Jiao W.B."/>
            <person name="Patel V."/>
            <person name="Velikkakam James G."/>
            <person name="Koornneef M."/>
            <person name="Ossowski S."/>
            <person name="Schneeberger K."/>
        </authorList>
    </citation>
    <scope>NUCLEOTIDE SEQUENCE [LARGE SCALE GENOMIC DNA]</scope>
    <source>
        <strain evidence="4">cv. Landsberg erecta</strain>
    </source>
</reference>
<dbReference type="Pfam" id="PF11926">
    <property type="entry name" value="DUF3444"/>
    <property type="match status" value="1"/>
</dbReference>
<comment type="caution">
    <text evidence="3">The sequence shown here is derived from an EMBL/GenBank/DDBJ whole genome shotgun (WGS) entry which is preliminary data.</text>
</comment>
<dbReference type="EMBL" id="LUHQ01000005">
    <property type="protein sequence ID" value="OAO96505.1"/>
    <property type="molecule type" value="Genomic_DNA"/>
</dbReference>
<evidence type="ECO:0000259" key="2">
    <source>
        <dbReference type="Pfam" id="PF11926"/>
    </source>
</evidence>